<organism evidence="2 3">
    <name type="scientific">Malus baccata</name>
    <name type="common">Siberian crab apple</name>
    <name type="synonym">Pyrus baccata</name>
    <dbReference type="NCBI Taxonomy" id="106549"/>
    <lineage>
        <taxon>Eukaryota</taxon>
        <taxon>Viridiplantae</taxon>
        <taxon>Streptophyta</taxon>
        <taxon>Embryophyta</taxon>
        <taxon>Tracheophyta</taxon>
        <taxon>Spermatophyta</taxon>
        <taxon>Magnoliopsida</taxon>
        <taxon>eudicotyledons</taxon>
        <taxon>Gunneridae</taxon>
        <taxon>Pentapetalae</taxon>
        <taxon>rosids</taxon>
        <taxon>fabids</taxon>
        <taxon>Rosales</taxon>
        <taxon>Rosaceae</taxon>
        <taxon>Amygdaloideae</taxon>
        <taxon>Maleae</taxon>
        <taxon>Malus</taxon>
    </lineage>
</organism>
<sequence>MAHQMSPSNHDPNSDSSKARLYNPYQDLQVPMRNLYQLPTSPEFLFVKEAKRAIGGGATDLFSGIRSFKSEDTTKLRISRDLNSYGHTGRAWGSQLGRWAGLGTGAIYRAAKGVRSAAVAGAIGGVLVGVIVTSKQAAK</sequence>
<evidence type="ECO:0000313" key="2">
    <source>
        <dbReference type="EMBL" id="TQE10572.1"/>
    </source>
</evidence>
<feature type="region of interest" description="Disordered" evidence="1">
    <location>
        <begin position="1"/>
        <end position="20"/>
    </location>
</feature>
<dbReference type="EMBL" id="VIEB01000039">
    <property type="protein sequence ID" value="TQE10572.1"/>
    <property type="molecule type" value="Genomic_DNA"/>
</dbReference>
<evidence type="ECO:0000256" key="1">
    <source>
        <dbReference type="SAM" id="MobiDB-lite"/>
    </source>
</evidence>
<evidence type="ECO:0000313" key="3">
    <source>
        <dbReference type="Proteomes" id="UP000315295"/>
    </source>
</evidence>
<comment type="caution">
    <text evidence="2">The sequence shown here is derived from an EMBL/GenBank/DDBJ whole genome shotgun (WGS) entry which is preliminary data.</text>
</comment>
<dbReference type="Proteomes" id="UP000315295">
    <property type="component" value="Unassembled WGS sequence"/>
</dbReference>
<protein>
    <submittedName>
        <fullName evidence="2">Uncharacterized protein</fullName>
    </submittedName>
</protein>
<feature type="compositionally biased region" description="Low complexity" evidence="1">
    <location>
        <begin position="1"/>
        <end position="16"/>
    </location>
</feature>
<reference evidence="2 3" key="1">
    <citation type="journal article" date="2019" name="G3 (Bethesda)">
        <title>Sequencing of a Wild Apple (Malus baccata) Genome Unravels the Differences Between Cultivated and Wild Apple Species Regarding Disease Resistance and Cold Tolerance.</title>
        <authorList>
            <person name="Chen X."/>
        </authorList>
    </citation>
    <scope>NUCLEOTIDE SEQUENCE [LARGE SCALE GENOMIC DNA]</scope>
    <source>
        <strain evidence="3">cv. Shandingzi</strain>
        <tissue evidence="2">Leaves</tissue>
    </source>
</reference>
<name>A0A540NHQ2_MALBA</name>
<dbReference type="AlphaFoldDB" id="A0A540NHQ2"/>
<keyword evidence="3" id="KW-1185">Reference proteome</keyword>
<accession>A0A540NHQ2</accession>
<proteinExistence type="predicted"/>
<gene>
    <name evidence="2" type="ORF">C1H46_003810</name>
</gene>
<dbReference type="STRING" id="106549.A0A540NHQ2"/>